<evidence type="ECO:0000259" key="1">
    <source>
        <dbReference type="PROSITE" id="PS50181"/>
    </source>
</evidence>
<dbReference type="PANTHER" id="PTHR31672:SF13">
    <property type="entry name" value="F-BOX PROTEIN CPR30-LIKE"/>
    <property type="match status" value="1"/>
</dbReference>
<dbReference type="SUPFAM" id="SSF81383">
    <property type="entry name" value="F-box domain"/>
    <property type="match status" value="1"/>
</dbReference>
<comment type="caution">
    <text evidence="2">The sequence shown here is derived from an EMBL/GenBank/DDBJ whole genome shotgun (WGS) entry which is preliminary data.</text>
</comment>
<accession>A0A1R3KKU0</accession>
<sequence length="127" mass="14440">MKNTNSSQLHLPDEIVEDILLCLPVKSLKPFKLVSKPWNSLISDPNFAQSHLNRSHRPNTDNGNLLRVGQLRVKSRTDTPSNNLSLSLYSMDSDGSNREVVKQDYDFGGSHRFYGMVESWVLVMVYC</sequence>
<name>A0A1R3KKU0_9ROSI</name>
<dbReference type="CDD" id="cd22157">
    <property type="entry name" value="F-box_AtFBW1-like"/>
    <property type="match status" value="1"/>
</dbReference>
<dbReference type="InterPro" id="IPR036047">
    <property type="entry name" value="F-box-like_dom_sf"/>
</dbReference>
<dbReference type="Pfam" id="PF00646">
    <property type="entry name" value="F-box"/>
    <property type="match status" value="1"/>
</dbReference>
<gene>
    <name evidence="2" type="ORF">COLO4_07137</name>
</gene>
<dbReference type="Gene3D" id="1.20.1280.50">
    <property type="match status" value="1"/>
</dbReference>
<proteinExistence type="predicted"/>
<protein>
    <recommendedName>
        <fullName evidence="1">F-box domain-containing protein</fullName>
    </recommendedName>
</protein>
<dbReference type="PANTHER" id="PTHR31672">
    <property type="entry name" value="BNACNNG10540D PROTEIN"/>
    <property type="match status" value="1"/>
</dbReference>
<feature type="domain" description="F-box" evidence="1">
    <location>
        <begin position="5"/>
        <end position="51"/>
    </location>
</feature>
<organism evidence="2 3">
    <name type="scientific">Corchorus olitorius</name>
    <dbReference type="NCBI Taxonomy" id="93759"/>
    <lineage>
        <taxon>Eukaryota</taxon>
        <taxon>Viridiplantae</taxon>
        <taxon>Streptophyta</taxon>
        <taxon>Embryophyta</taxon>
        <taxon>Tracheophyta</taxon>
        <taxon>Spermatophyta</taxon>
        <taxon>Magnoliopsida</taxon>
        <taxon>eudicotyledons</taxon>
        <taxon>Gunneridae</taxon>
        <taxon>Pentapetalae</taxon>
        <taxon>rosids</taxon>
        <taxon>malvids</taxon>
        <taxon>Malvales</taxon>
        <taxon>Malvaceae</taxon>
        <taxon>Grewioideae</taxon>
        <taxon>Apeibeae</taxon>
        <taxon>Corchorus</taxon>
    </lineage>
</organism>
<dbReference type="Proteomes" id="UP000187203">
    <property type="component" value="Unassembled WGS sequence"/>
</dbReference>
<dbReference type="EMBL" id="AWUE01013107">
    <property type="protein sequence ID" value="OMP07679.1"/>
    <property type="molecule type" value="Genomic_DNA"/>
</dbReference>
<keyword evidence="3" id="KW-1185">Reference proteome</keyword>
<dbReference type="InterPro" id="IPR050796">
    <property type="entry name" value="SCF_F-box_component"/>
</dbReference>
<evidence type="ECO:0000313" key="2">
    <source>
        <dbReference type="EMBL" id="OMP07679.1"/>
    </source>
</evidence>
<dbReference type="InterPro" id="IPR001810">
    <property type="entry name" value="F-box_dom"/>
</dbReference>
<dbReference type="AlphaFoldDB" id="A0A1R3KKU0"/>
<evidence type="ECO:0000313" key="3">
    <source>
        <dbReference type="Proteomes" id="UP000187203"/>
    </source>
</evidence>
<dbReference type="OrthoDB" id="1924677at2759"/>
<reference evidence="3" key="1">
    <citation type="submission" date="2013-09" db="EMBL/GenBank/DDBJ databases">
        <title>Corchorus olitorius genome sequencing.</title>
        <authorList>
            <person name="Alam M."/>
            <person name="Haque M.S."/>
            <person name="Islam M.S."/>
            <person name="Emdad E.M."/>
            <person name="Islam M.M."/>
            <person name="Ahmed B."/>
            <person name="Halim A."/>
            <person name="Hossen Q.M.M."/>
            <person name="Hossain M.Z."/>
            <person name="Ahmed R."/>
            <person name="Khan M.M."/>
            <person name="Islam R."/>
            <person name="Rashid M.M."/>
            <person name="Khan S.A."/>
            <person name="Rahman M.S."/>
            <person name="Alam M."/>
            <person name="Yahiya A.S."/>
            <person name="Khan M.S."/>
            <person name="Azam M.S."/>
            <person name="Haque T."/>
            <person name="Lashkar M.Z.H."/>
            <person name="Akhand A.I."/>
            <person name="Morshed G."/>
            <person name="Roy S."/>
            <person name="Uddin K.S."/>
            <person name="Rabeya T."/>
            <person name="Hossain A.S."/>
            <person name="Chowdhury A."/>
            <person name="Snigdha A.R."/>
            <person name="Mortoza M.S."/>
            <person name="Matin S.A."/>
            <person name="Hoque S.M.E."/>
            <person name="Islam M.K."/>
            <person name="Roy D.K."/>
            <person name="Haider R."/>
            <person name="Moosa M.M."/>
            <person name="Elias S.M."/>
            <person name="Hasan A.M."/>
            <person name="Jahan S."/>
            <person name="Shafiuddin M."/>
            <person name="Mahmood N."/>
            <person name="Shommy N.S."/>
        </authorList>
    </citation>
    <scope>NUCLEOTIDE SEQUENCE [LARGE SCALE GENOMIC DNA]</scope>
    <source>
        <strain evidence="3">cv. O-4</strain>
    </source>
</reference>
<dbReference type="SMART" id="SM00256">
    <property type="entry name" value="FBOX"/>
    <property type="match status" value="1"/>
</dbReference>
<dbReference type="PROSITE" id="PS50181">
    <property type="entry name" value="FBOX"/>
    <property type="match status" value="1"/>
</dbReference>